<evidence type="ECO:0000256" key="2">
    <source>
        <dbReference type="ARBA" id="ARBA00023136"/>
    </source>
</evidence>
<dbReference type="RefSeq" id="WP_301629367.1">
    <property type="nucleotide sequence ID" value="NZ_BORS01000013.1"/>
</dbReference>
<keyword evidence="4" id="KW-1133">Transmembrane helix</keyword>
<feature type="region of interest" description="Disordered" evidence="3">
    <location>
        <begin position="78"/>
        <end position="98"/>
    </location>
</feature>
<reference evidence="5" key="1">
    <citation type="submission" date="2021-03" db="EMBL/GenBank/DDBJ databases">
        <title>Antimicrobial resistance genes in bacteria isolated from Japanese honey, and their potential for conferring macrolide and lincosamide resistance in the American foulbrood pathogen Paenibacillus larvae.</title>
        <authorList>
            <person name="Okamoto M."/>
            <person name="Kumagai M."/>
            <person name="Kanamori H."/>
            <person name="Takamatsu D."/>
        </authorList>
    </citation>
    <scope>NUCLEOTIDE SEQUENCE</scope>
    <source>
        <strain evidence="5">J41TS4</strain>
    </source>
</reference>
<feature type="compositionally biased region" description="Basic and acidic residues" evidence="3">
    <location>
        <begin position="78"/>
        <end position="93"/>
    </location>
</feature>
<keyword evidence="4" id="KW-0812">Transmembrane</keyword>
<comment type="caution">
    <text evidence="5">The sequence shown here is derived from an EMBL/GenBank/DDBJ whole genome shotgun (WGS) entry which is preliminary data.</text>
</comment>
<protein>
    <submittedName>
        <fullName evidence="5">Spore germination protein</fullName>
    </submittedName>
</protein>
<proteinExistence type="inferred from homology"/>
<accession>A0A919Y7U5</accession>
<feature type="transmembrane region" description="Helical" evidence="4">
    <location>
        <begin position="433"/>
        <end position="454"/>
    </location>
</feature>
<dbReference type="GO" id="GO:0016020">
    <property type="term" value="C:membrane"/>
    <property type="evidence" value="ECO:0007669"/>
    <property type="project" value="InterPro"/>
</dbReference>
<dbReference type="AlphaFoldDB" id="A0A919Y7U5"/>
<keyword evidence="6" id="KW-1185">Reference proteome</keyword>
<dbReference type="PIRSF" id="PIRSF005690">
    <property type="entry name" value="GerBA"/>
    <property type="match status" value="1"/>
</dbReference>
<dbReference type="EMBL" id="BORS01000013">
    <property type="protein sequence ID" value="GIO43940.1"/>
    <property type="molecule type" value="Genomic_DNA"/>
</dbReference>
<dbReference type="GO" id="GO:0009847">
    <property type="term" value="P:spore germination"/>
    <property type="evidence" value="ECO:0007669"/>
    <property type="project" value="InterPro"/>
</dbReference>
<dbReference type="Pfam" id="PF03323">
    <property type="entry name" value="GerA"/>
    <property type="match status" value="1"/>
</dbReference>
<dbReference type="InterPro" id="IPR050768">
    <property type="entry name" value="UPF0353/GerABKA_families"/>
</dbReference>
<evidence type="ECO:0000256" key="3">
    <source>
        <dbReference type="SAM" id="MobiDB-lite"/>
    </source>
</evidence>
<dbReference type="PANTHER" id="PTHR22550:SF5">
    <property type="entry name" value="LEUCINE ZIPPER PROTEIN 4"/>
    <property type="match status" value="1"/>
</dbReference>
<feature type="compositionally biased region" description="Basic residues" evidence="3">
    <location>
        <begin position="500"/>
        <end position="511"/>
    </location>
</feature>
<dbReference type="InterPro" id="IPR004995">
    <property type="entry name" value="Spore_Ger"/>
</dbReference>
<keyword evidence="2 4" id="KW-0472">Membrane</keyword>
<evidence type="ECO:0000256" key="1">
    <source>
        <dbReference type="ARBA" id="ARBA00005278"/>
    </source>
</evidence>
<comment type="similarity">
    <text evidence="1">Belongs to the GerABKA family.</text>
</comment>
<sequence>MGDPDSGTITGTTKLTGVLEDDVQLYRKRLEPGADVQYNPFTLRTGRQGYLILIQGMTDELRFQSDILEPLNRMDPEQLKGWDEQNSNEKDGGSEDVFESLSQSKQLRLMNSVEESLTGLCKGETVVLLDGCAQPLMAALHKWEQRSIEEPAAEPTIRGARDGFTESMQTNMTLIRRRLATPDLKVEAISTGRVTKTDIMLVYLESIIMPGLREEARQRISRIDIDAIVESGCLEELICDNAFSVFPQLINTERPDRVVTALLEGRLAIVVDNTPFVLIAPSTFADSLHAAEDDYQNYLFASFARLLRFFLSLCALLLPSLYISLITFHQEMMPSDLLLGIAASREAVPFPTLVEALLMEITFEGLREAGIRLPKPVGQAVSIVGALVIGQAAVQAGIVSATLVIIVSFTGIASFIFPIYSQGLAFRLLRFPMMLLAAVLGLYGIFLGLLLLLIHLMKLRSFGVPYFAPIMPFHPEGTLISLLRLPKWAVKSRPVETAKRNRKRIKDHMRPHPPATPKG</sequence>
<feature type="transmembrane region" description="Helical" evidence="4">
    <location>
        <begin position="306"/>
        <end position="328"/>
    </location>
</feature>
<dbReference type="Proteomes" id="UP000678895">
    <property type="component" value="Unassembled WGS sequence"/>
</dbReference>
<evidence type="ECO:0000256" key="4">
    <source>
        <dbReference type="SAM" id="Phobius"/>
    </source>
</evidence>
<evidence type="ECO:0000313" key="6">
    <source>
        <dbReference type="Proteomes" id="UP000678895"/>
    </source>
</evidence>
<dbReference type="PANTHER" id="PTHR22550">
    <property type="entry name" value="SPORE GERMINATION PROTEIN"/>
    <property type="match status" value="1"/>
</dbReference>
<name>A0A919Y7U5_9BACL</name>
<feature type="transmembrane region" description="Helical" evidence="4">
    <location>
        <begin position="400"/>
        <end position="421"/>
    </location>
</feature>
<organism evidence="5 6">
    <name type="scientific">Paenibacillus apis</name>
    <dbReference type="NCBI Taxonomy" id="1792174"/>
    <lineage>
        <taxon>Bacteria</taxon>
        <taxon>Bacillati</taxon>
        <taxon>Bacillota</taxon>
        <taxon>Bacilli</taxon>
        <taxon>Bacillales</taxon>
        <taxon>Paenibacillaceae</taxon>
        <taxon>Paenibacillus</taxon>
    </lineage>
</organism>
<evidence type="ECO:0000313" key="5">
    <source>
        <dbReference type="EMBL" id="GIO43940.1"/>
    </source>
</evidence>
<feature type="region of interest" description="Disordered" evidence="3">
    <location>
        <begin position="495"/>
        <end position="519"/>
    </location>
</feature>
<gene>
    <name evidence="5" type="ORF">J41TS4_36980</name>
</gene>